<accession>A0A5B7IDM6</accession>
<dbReference type="EMBL" id="VSRR010053738">
    <property type="protein sequence ID" value="MPC80335.1"/>
    <property type="molecule type" value="Genomic_DNA"/>
</dbReference>
<dbReference type="Proteomes" id="UP000324222">
    <property type="component" value="Unassembled WGS sequence"/>
</dbReference>
<protein>
    <submittedName>
        <fullName evidence="1">Uncharacterized protein</fullName>
    </submittedName>
</protein>
<comment type="caution">
    <text evidence="1">The sequence shown here is derived from an EMBL/GenBank/DDBJ whole genome shotgun (WGS) entry which is preliminary data.</text>
</comment>
<reference evidence="1 2" key="1">
    <citation type="submission" date="2019-05" db="EMBL/GenBank/DDBJ databases">
        <title>Another draft genome of Portunus trituberculatus and its Hox gene families provides insights of decapod evolution.</title>
        <authorList>
            <person name="Jeong J.-H."/>
            <person name="Song I."/>
            <person name="Kim S."/>
            <person name="Choi T."/>
            <person name="Kim D."/>
            <person name="Ryu S."/>
            <person name="Kim W."/>
        </authorList>
    </citation>
    <scope>NUCLEOTIDE SEQUENCE [LARGE SCALE GENOMIC DNA]</scope>
    <source>
        <tissue evidence="1">Muscle</tissue>
    </source>
</reference>
<evidence type="ECO:0000313" key="1">
    <source>
        <dbReference type="EMBL" id="MPC80335.1"/>
    </source>
</evidence>
<organism evidence="1 2">
    <name type="scientific">Portunus trituberculatus</name>
    <name type="common">Swimming crab</name>
    <name type="synonym">Neptunus trituberculatus</name>
    <dbReference type="NCBI Taxonomy" id="210409"/>
    <lineage>
        <taxon>Eukaryota</taxon>
        <taxon>Metazoa</taxon>
        <taxon>Ecdysozoa</taxon>
        <taxon>Arthropoda</taxon>
        <taxon>Crustacea</taxon>
        <taxon>Multicrustacea</taxon>
        <taxon>Malacostraca</taxon>
        <taxon>Eumalacostraca</taxon>
        <taxon>Eucarida</taxon>
        <taxon>Decapoda</taxon>
        <taxon>Pleocyemata</taxon>
        <taxon>Brachyura</taxon>
        <taxon>Eubrachyura</taxon>
        <taxon>Portunoidea</taxon>
        <taxon>Portunidae</taxon>
        <taxon>Portuninae</taxon>
        <taxon>Portunus</taxon>
    </lineage>
</organism>
<sequence>MMTVGGRGGRAWKAWRACMGVCVILWALSPLVISAGYYKVYMDSKGPISLCLPLRVYLPDTRLTLPNAYCAYICDTHTTIGCNAFWYSSKERIFLCSSCKW</sequence>
<keyword evidence="2" id="KW-1185">Reference proteome</keyword>
<dbReference type="AlphaFoldDB" id="A0A5B7IDM6"/>
<evidence type="ECO:0000313" key="2">
    <source>
        <dbReference type="Proteomes" id="UP000324222"/>
    </source>
</evidence>
<name>A0A5B7IDM6_PORTR</name>
<proteinExistence type="predicted"/>
<gene>
    <name evidence="1" type="ORF">E2C01_074913</name>
</gene>